<evidence type="ECO:0000259" key="1">
    <source>
        <dbReference type="Pfam" id="PF04471"/>
    </source>
</evidence>
<name>A0ABY2WJS9_9FLAO</name>
<proteinExistence type="predicted"/>
<gene>
    <name evidence="2" type="ORF">FGG15_11460</name>
</gene>
<feature type="domain" description="Restriction endonuclease type IV Mrr" evidence="1">
    <location>
        <begin position="39"/>
        <end position="118"/>
    </location>
</feature>
<protein>
    <submittedName>
        <fullName evidence="2">Restriction endonuclease</fullName>
    </submittedName>
</protein>
<dbReference type="RefSeq" id="WP_138836323.1">
    <property type="nucleotide sequence ID" value="NZ_VCNI01000002.1"/>
</dbReference>
<accession>A0ABY2WJS9</accession>
<keyword evidence="2" id="KW-0255">Endonuclease</keyword>
<dbReference type="EMBL" id="VCNI01000002">
    <property type="protein sequence ID" value="TMU54811.1"/>
    <property type="molecule type" value="Genomic_DNA"/>
</dbReference>
<dbReference type="SUPFAM" id="SSF52980">
    <property type="entry name" value="Restriction endonuclease-like"/>
    <property type="match status" value="1"/>
</dbReference>
<keyword evidence="2" id="KW-0378">Hydrolase</keyword>
<dbReference type="Proteomes" id="UP000751614">
    <property type="component" value="Unassembled WGS sequence"/>
</dbReference>
<dbReference type="InterPro" id="IPR007560">
    <property type="entry name" value="Restrct_endonuc_IV_Mrr"/>
</dbReference>
<organism evidence="2 3">
    <name type="scientific">Flagellimonas algicola</name>
    <dbReference type="NCBI Taxonomy" id="2583815"/>
    <lineage>
        <taxon>Bacteria</taxon>
        <taxon>Pseudomonadati</taxon>
        <taxon>Bacteroidota</taxon>
        <taxon>Flavobacteriia</taxon>
        <taxon>Flavobacteriales</taxon>
        <taxon>Flavobacteriaceae</taxon>
        <taxon>Flagellimonas</taxon>
    </lineage>
</organism>
<evidence type="ECO:0000313" key="2">
    <source>
        <dbReference type="EMBL" id="TMU54811.1"/>
    </source>
</evidence>
<dbReference type="InterPro" id="IPR011335">
    <property type="entry name" value="Restrct_endonuc-II-like"/>
</dbReference>
<keyword evidence="3" id="KW-1185">Reference proteome</keyword>
<reference evidence="2 3" key="1">
    <citation type="submission" date="2019-05" db="EMBL/GenBank/DDBJ databases">
        <title>Flagellimonas sp. AsT0115, sp. nov., isolated from a marine red algae, Asparagopsis taxiformis.</title>
        <authorList>
            <person name="Kim J."/>
            <person name="Jeong S.E."/>
            <person name="Jeon C.O."/>
        </authorList>
    </citation>
    <scope>NUCLEOTIDE SEQUENCE [LARGE SCALE GENOMIC DNA]</scope>
    <source>
        <strain evidence="2 3">AsT0115</strain>
    </source>
</reference>
<keyword evidence="2" id="KW-0540">Nuclease</keyword>
<comment type="caution">
    <text evidence="2">The sequence shown here is derived from an EMBL/GenBank/DDBJ whole genome shotgun (WGS) entry which is preliminary data.</text>
</comment>
<dbReference type="Pfam" id="PF04471">
    <property type="entry name" value="Mrr_cat"/>
    <property type="match status" value="1"/>
</dbReference>
<evidence type="ECO:0000313" key="3">
    <source>
        <dbReference type="Proteomes" id="UP000751614"/>
    </source>
</evidence>
<dbReference type="GO" id="GO:0004519">
    <property type="term" value="F:endonuclease activity"/>
    <property type="evidence" value="ECO:0007669"/>
    <property type="project" value="UniProtKB-KW"/>
</dbReference>
<sequence>MPRKGRKLELLVKFLESIELPGNATVTSPDYIEDKDTGQPREVDISIRCKVGTIPLLIVLECRDRKAIQGTPWVEEVIGKVNSINADKAVLISSSGFSEPAKKKAKLNGLVLRNFEDINQEDVASWFKAEVMTLTYKRYELTKVSIDLYKGEEISDEDKENMKQYLTASPIDKIYRTNPTGELVSLNNIFWNSIPENFFDSISVGKENWDFKNFKFNFTNRSSCYQLVADGRHIDIKTITLNTYCWRDLMEIPVSRLFKYTKEDGVILYDGVEFKLDIDGFTKKLVIANVEDEAKQYRIIASKIIDHP</sequence>